<dbReference type="EMBL" id="CP002293">
    <property type="protein sequence ID" value="ADP73672.1"/>
    <property type="molecule type" value="Genomic_DNA"/>
</dbReference>
<dbReference type="Pfam" id="PF00293">
    <property type="entry name" value="NUDIX"/>
    <property type="match status" value="1"/>
</dbReference>
<dbReference type="AlphaFoldDB" id="A0A7U3YD74"/>
<reference evidence="4" key="1">
    <citation type="submission" date="2010-10" db="EMBL/GenBank/DDBJ databases">
        <title>Complete sequence of chromosome of Geobacillus sp. Y4.1MC1.</title>
        <authorList>
            <consortium name="US DOE Joint Genome Institute"/>
            <person name="Lucas S."/>
            <person name="Copeland A."/>
            <person name="Lapidus A."/>
            <person name="Cheng J.-F."/>
            <person name="Bruce D."/>
            <person name="Goodwin L."/>
            <person name="Pitluck S."/>
            <person name="Chertkov O."/>
            <person name="Zhang X."/>
            <person name="Detter J.C."/>
            <person name="Han C."/>
            <person name="Tapia R."/>
            <person name="Land M."/>
            <person name="Hauser L."/>
            <person name="Jeffries C."/>
            <person name="Kyrpides N."/>
            <person name="Ivanova N."/>
            <person name="Ovchinnikova G."/>
            <person name="Brumm P."/>
            <person name="Mead D."/>
            <person name="Woyke T."/>
        </authorList>
    </citation>
    <scope>NUCLEOTIDE SEQUENCE [LARGE SCALE GENOMIC DNA]</scope>
    <source>
        <strain evidence="4">Y4.1MC1</strain>
    </source>
</reference>
<feature type="domain" description="Nudix hydrolase" evidence="3">
    <location>
        <begin position="17"/>
        <end position="143"/>
    </location>
</feature>
<dbReference type="InterPro" id="IPR000086">
    <property type="entry name" value="NUDIX_hydrolase_dom"/>
</dbReference>
<dbReference type="PANTHER" id="PTHR43046:SF2">
    <property type="entry name" value="8-OXO-DGTP DIPHOSPHATASE-RELATED"/>
    <property type="match status" value="1"/>
</dbReference>
<gene>
    <name evidence="4" type="ORF">GY4MC1_0858</name>
</gene>
<dbReference type="GO" id="GO:0016787">
    <property type="term" value="F:hydrolase activity"/>
    <property type="evidence" value="ECO:0007669"/>
    <property type="project" value="UniProtKB-KW"/>
</dbReference>
<dbReference type="Gene3D" id="3.90.79.10">
    <property type="entry name" value="Nucleoside Triphosphate Pyrophosphohydrolase"/>
    <property type="match status" value="1"/>
</dbReference>
<accession>A0A7U3YD74</accession>
<organism evidence="4">
    <name type="scientific">Geobacillus sp. (strain Y4.1MC1)</name>
    <dbReference type="NCBI Taxonomy" id="581103"/>
    <lineage>
        <taxon>Bacteria</taxon>
        <taxon>Bacillati</taxon>
        <taxon>Bacillota</taxon>
        <taxon>Bacilli</taxon>
        <taxon>Bacillales</taxon>
        <taxon>Anoxybacillaceae</taxon>
        <taxon>Geobacillus</taxon>
    </lineage>
</organism>
<keyword evidence="2 4" id="KW-0378">Hydrolase</keyword>
<evidence type="ECO:0000259" key="3">
    <source>
        <dbReference type="PROSITE" id="PS51462"/>
    </source>
</evidence>
<sequence>MAEARIFGDRLEHVHYHVRKGAYAVSINDGMVAAVKTPTGYFLPGGGLEGTETLENCLKREVLGETGHHIRILLFIGRAQKYFYSTTFHDYMASDGFFYIAEIVGGHHSVCEKDHELVWISRKDIPQVLLPEHQAWAAKETFRLLE</sequence>
<dbReference type="SUPFAM" id="SSF55811">
    <property type="entry name" value="Nudix"/>
    <property type="match status" value="1"/>
</dbReference>
<proteinExistence type="predicted"/>
<evidence type="ECO:0000256" key="2">
    <source>
        <dbReference type="ARBA" id="ARBA00022801"/>
    </source>
</evidence>
<dbReference type="PROSITE" id="PS51462">
    <property type="entry name" value="NUDIX"/>
    <property type="match status" value="1"/>
</dbReference>
<evidence type="ECO:0000313" key="4">
    <source>
        <dbReference type="EMBL" id="ADP73672.1"/>
    </source>
</evidence>
<protein>
    <submittedName>
        <fullName evidence="4">NUDIX hydrolase</fullName>
    </submittedName>
</protein>
<evidence type="ECO:0000256" key="1">
    <source>
        <dbReference type="ARBA" id="ARBA00001946"/>
    </source>
</evidence>
<dbReference type="KEGG" id="gmc:GY4MC1_0858"/>
<dbReference type="InterPro" id="IPR015797">
    <property type="entry name" value="NUDIX_hydrolase-like_dom_sf"/>
</dbReference>
<name>A0A7U3YD74_GEOS0</name>
<dbReference type="PANTHER" id="PTHR43046">
    <property type="entry name" value="GDP-MANNOSE MANNOSYL HYDROLASE"/>
    <property type="match status" value="1"/>
</dbReference>
<comment type="cofactor">
    <cofactor evidence="1">
        <name>Mg(2+)</name>
        <dbReference type="ChEBI" id="CHEBI:18420"/>
    </cofactor>
</comment>